<evidence type="ECO:0000313" key="3">
    <source>
        <dbReference type="EMBL" id="KAE8926503.1"/>
    </source>
</evidence>
<dbReference type="EMBL" id="QXGE01002513">
    <property type="protein sequence ID" value="KAE9281266.1"/>
    <property type="molecule type" value="Genomic_DNA"/>
</dbReference>
<evidence type="ECO:0000313" key="14">
    <source>
        <dbReference type="Proteomes" id="UP000440367"/>
    </source>
</evidence>
<evidence type="ECO:0008006" key="19">
    <source>
        <dbReference type="Google" id="ProtNLM"/>
    </source>
</evidence>
<evidence type="ECO:0000313" key="11">
    <source>
        <dbReference type="Proteomes" id="UP000429523"/>
    </source>
</evidence>
<reference evidence="11 12" key="1">
    <citation type="submission" date="2018-08" db="EMBL/GenBank/DDBJ databases">
        <title>Genomic investigation of the strawberry pathogen Phytophthora fragariae indicates pathogenicity is determined by transcriptional variation in three key races.</title>
        <authorList>
            <person name="Adams T.M."/>
            <person name="Armitage A.D."/>
            <person name="Sobczyk M.K."/>
            <person name="Bates H.J."/>
            <person name="Dunwell J.M."/>
            <person name="Nellist C.F."/>
            <person name="Harrison R.J."/>
        </authorList>
    </citation>
    <scope>NUCLEOTIDE SEQUENCE [LARGE SCALE GENOMIC DNA]</scope>
    <source>
        <strain evidence="10 13">A4</strain>
        <strain evidence="9 14">BC-1</strain>
        <strain evidence="8 12">NOV-27</strain>
        <strain evidence="7 15">NOV-5</strain>
        <strain evidence="5 16">NOV-71</strain>
        <strain evidence="3 11">NOV-9</strain>
        <strain evidence="6 18">ONT-3</strain>
        <strain evidence="4 17">SCRP245</strain>
    </source>
</reference>
<evidence type="ECO:0000313" key="16">
    <source>
        <dbReference type="Proteomes" id="UP000441208"/>
    </source>
</evidence>
<feature type="chain" id="PRO_5036166600" description="RxLR effector protein" evidence="2">
    <location>
        <begin position="25"/>
        <end position="70"/>
    </location>
</feature>
<evidence type="ECO:0000313" key="5">
    <source>
        <dbReference type="EMBL" id="KAE9091308.1"/>
    </source>
</evidence>
<evidence type="ECO:0000256" key="2">
    <source>
        <dbReference type="SAM" id="SignalP"/>
    </source>
</evidence>
<dbReference type="Proteomes" id="UP000440367">
    <property type="component" value="Unassembled WGS sequence"/>
</dbReference>
<dbReference type="EMBL" id="QXGF01002028">
    <property type="protein sequence ID" value="KAE8926503.1"/>
    <property type="molecule type" value="Genomic_DNA"/>
</dbReference>
<dbReference type="Proteomes" id="UP000433483">
    <property type="component" value="Unassembled WGS sequence"/>
</dbReference>
<sequence length="70" mass="7568">MYTTRTFTIIQLPVLFLLLRARSGRLHRAGRLLVHSRSVPDPGPGDARDTCMTLRSTSSGVAAADRSDGA</sequence>
<evidence type="ECO:0000313" key="10">
    <source>
        <dbReference type="EMBL" id="KAE9281266.1"/>
    </source>
</evidence>
<keyword evidence="2" id="KW-0732">Signal</keyword>
<dbReference type="EMBL" id="QXGD01002017">
    <property type="protein sequence ID" value="KAE9195017.1"/>
    <property type="molecule type" value="Genomic_DNA"/>
</dbReference>
<proteinExistence type="predicted"/>
<dbReference type="Proteomes" id="UP000441208">
    <property type="component" value="Unassembled WGS sequence"/>
</dbReference>
<dbReference type="EMBL" id="QXGB01001440">
    <property type="protein sequence ID" value="KAE9190772.1"/>
    <property type="molecule type" value="Genomic_DNA"/>
</dbReference>
<dbReference type="EMBL" id="QXFW01002257">
    <property type="protein sequence ID" value="KAE8980371.1"/>
    <property type="molecule type" value="Genomic_DNA"/>
</dbReference>
<name>A0A6A3XA66_9STRA</name>
<dbReference type="Proteomes" id="UP000429523">
    <property type="component" value="Unassembled WGS sequence"/>
</dbReference>
<dbReference type="Proteomes" id="UP000437068">
    <property type="component" value="Unassembled WGS sequence"/>
</dbReference>
<evidence type="ECO:0000313" key="15">
    <source>
        <dbReference type="Proteomes" id="UP000440732"/>
    </source>
</evidence>
<dbReference type="Proteomes" id="UP000460718">
    <property type="component" value="Unassembled WGS sequence"/>
</dbReference>
<comment type="caution">
    <text evidence="9">The sequence shown here is derived from an EMBL/GenBank/DDBJ whole genome shotgun (WGS) entry which is preliminary data.</text>
</comment>
<evidence type="ECO:0000313" key="9">
    <source>
        <dbReference type="EMBL" id="KAE9195017.1"/>
    </source>
</evidence>
<feature type="signal peptide" evidence="2">
    <location>
        <begin position="1"/>
        <end position="24"/>
    </location>
</feature>
<evidence type="ECO:0000313" key="4">
    <source>
        <dbReference type="EMBL" id="KAE8980371.1"/>
    </source>
</evidence>
<gene>
    <name evidence="10" type="ORF">PF001_g23853</name>
    <name evidence="9" type="ORF">PF002_g23444</name>
    <name evidence="8" type="ORF">PF005_g19122</name>
    <name evidence="7" type="ORF">PF006_g13670</name>
    <name evidence="5" type="ORF">PF007_g18930</name>
    <name evidence="3" type="ORF">PF009_g23308</name>
    <name evidence="6" type="ORF">PF010_g12905</name>
    <name evidence="4" type="ORF">PF011_g22466</name>
</gene>
<dbReference type="EMBL" id="QXFZ01001392">
    <property type="protein sequence ID" value="KAE9091308.1"/>
    <property type="molecule type" value="Genomic_DNA"/>
</dbReference>
<dbReference type="AlphaFoldDB" id="A0A6A3XA66"/>
<evidence type="ECO:0000313" key="13">
    <source>
        <dbReference type="Proteomes" id="UP000437068"/>
    </source>
</evidence>
<protein>
    <recommendedName>
        <fullName evidence="19">RxLR effector protein</fullName>
    </recommendedName>
</protein>
<organism evidence="9 14">
    <name type="scientific">Phytophthora fragariae</name>
    <dbReference type="NCBI Taxonomy" id="53985"/>
    <lineage>
        <taxon>Eukaryota</taxon>
        <taxon>Sar</taxon>
        <taxon>Stramenopiles</taxon>
        <taxon>Oomycota</taxon>
        <taxon>Peronosporomycetes</taxon>
        <taxon>Peronosporales</taxon>
        <taxon>Peronosporaceae</taxon>
        <taxon>Phytophthora</taxon>
    </lineage>
</organism>
<feature type="region of interest" description="Disordered" evidence="1">
    <location>
        <begin position="35"/>
        <end position="70"/>
    </location>
</feature>
<dbReference type="EMBL" id="QXGA01000822">
    <property type="protein sequence ID" value="KAE9139789.1"/>
    <property type="molecule type" value="Genomic_DNA"/>
</dbReference>
<dbReference type="Proteomes" id="UP000440732">
    <property type="component" value="Unassembled WGS sequence"/>
</dbReference>
<evidence type="ECO:0000313" key="17">
    <source>
        <dbReference type="Proteomes" id="UP000460718"/>
    </source>
</evidence>
<evidence type="ECO:0000313" key="6">
    <source>
        <dbReference type="EMBL" id="KAE9105702.1"/>
    </source>
</evidence>
<evidence type="ECO:0000313" key="18">
    <source>
        <dbReference type="Proteomes" id="UP000488956"/>
    </source>
</evidence>
<evidence type="ECO:0000313" key="12">
    <source>
        <dbReference type="Proteomes" id="UP000433483"/>
    </source>
</evidence>
<keyword evidence="12" id="KW-1185">Reference proteome</keyword>
<accession>A0A6A3XA66</accession>
<evidence type="ECO:0000256" key="1">
    <source>
        <dbReference type="SAM" id="MobiDB-lite"/>
    </source>
</evidence>
<evidence type="ECO:0000313" key="7">
    <source>
        <dbReference type="EMBL" id="KAE9139789.1"/>
    </source>
</evidence>
<dbReference type="Proteomes" id="UP000488956">
    <property type="component" value="Unassembled WGS sequence"/>
</dbReference>
<evidence type="ECO:0000313" key="8">
    <source>
        <dbReference type="EMBL" id="KAE9190772.1"/>
    </source>
</evidence>
<dbReference type="EMBL" id="QXFX01000737">
    <property type="protein sequence ID" value="KAE9105702.1"/>
    <property type="molecule type" value="Genomic_DNA"/>
</dbReference>